<evidence type="ECO:0000256" key="5">
    <source>
        <dbReference type="ARBA" id="ARBA00022741"/>
    </source>
</evidence>
<dbReference type="Pfam" id="PF00334">
    <property type="entry name" value="NDK"/>
    <property type="match status" value="1"/>
</dbReference>
<dbReference type="Gene3D" id="3.30.70.141">
    <property type="entry name" value="Nucleoside diphosphate kinase-like domain"/>
    <property type="match status" value="1"/>
</dbReference>
<evidence type="ECO:0000256" key="10">
    <source>
        <dbReference type="PROSITE-ProRule" id="PRU00706"/>
    </source>
</evidence>
<dbReference type="CDD" id="cd04413">
    <property type="entry name" value="NDPk_I"/>
    <property type="match status" value="1"/>
</dbReference>
<dbReference type="InterPro" id="IPR001564">
    <property type="entry name" value="Nucleoside_diP_kinase"/>
</dbReference>
<proteinExistence type="inferred from homology"/>
<keyword evidence="7 12" id="KW-0067">ATP-binding</keyword>
<evidence type="ECO:0000256" key="8">
    <source>
        <dbReference type="ARBA" id="ARBA00022842"/>
    </source>
</evidence>
<feature type="domain" description="Nucleoside diphosphate kinase-like" evidence="13">
    <location>
        <begin position="1"/>
        <end position="134"/>
    </location>
</feature>
<dbReference type="EC" id="2.7.4.6" evidence="12"/>
<dbReference type="GO" id="GO:0004550">
    <property type="term" value="F:nucleoside diphosphate kinase activity"/>
    <property type="evidence" value="ECO:0007669"/>
    <property type="project" value="UniProtKB-EC"/>
</dbReference>
<evidence type="ECO:0000313" key="15">
    <source>
        <dbReference type="Proteomes" id="UP000254834"/>
    </source>
</evidence>
<dbReference type="SMART" id="SM00562">
    <property type="entry name" value="NDK"/>
    <property type="match status" value="1"/>
</dbReference>
<dbReference type="PRINTS" id="PR01243">
    <property type="entry name" value="NUCDPKINASE"/>
</dbReference>
<evidence type="ECO:0000256" key="4">
    <source>
        <dbReference type="ARBA" id="ARBA00022723"/>
    </source>
</evidence>
<evidence type="ECO:0000256" key="7">
    <source>
        <dbReference type="ARBA" id="ARBA00022840"/>
    </source>
</evidence>
<feature type="binding site" evidence="10">
    <location>
        <position position="85"/>
    </location>
    <ligand>
        <name>ATP</name>
        <dbReference type="ChEBI" id="CHEBI:30616"/>
    </ligand>
</feature>
<sequence>MERTFAIIKPDAVAAKNAGKIIDMIEAAGFNIVGMHKINMSQEQANELYKEHSARSFFGEMVAAMMASPIIILALEKENAVLAWRDLMGATNPKDAAAGTVRALYGANIGANAAHGSDSLASAARELAIFFPAL</sequence>
<keyword evidence="6 12" id="KW-0418">Kinase</keyword>
<protein>
    <recommendedName>
        <fullName evidence="12">Nucleoside diphosphate kinase</fullName>
        <ecNumber evidence="12">2.7.4.6</ecNumber>
    </recommendedName>
</protein>
<feature type="binding site" evidence="10">
    <location>
        <position position="91"/>
    </location>
    <ligand>
        <name>ATP</name>
        <dbReference type="ChEBI" id="CHEBI:30616"/>
    </ligand>
</feature>
<evidence type="ECO:0000256" key="6">
    <source>
        <dbReference type="ARBA" id="ARBA00022777"/>
    </source>
</evidence>
<dbReference type="PANTHER" id="PTHR46161">
    <property type="entry name" value="NUCLEOSIDE DIPHOSPHATE KINASE"/>
    <property type="match status" value="1"/>
</dbReference>
<feature type="binding site" evidence="10">
    <location>
        <position position="112"/>
    </location>
    <ligand>
        <name>ATP</name>
        <dbReference type="ChEBI" id="CHEBI:30616"/>
    </ligand>
</feature>
<comment type="catalytic activity">
    <reaction evidence="12">
        <text>a 2'-deoxyribonucleoside 5'-diphosphate + ATP = a 2'-deoxyribonucleoside 5'-triphosphate + ADP</text>
        <dbReference type="Rhea" id="RHEA:44640"/>
        <dbReference type="ChEBI" id="CHEBI:30616"/>
        <dbReference type="ChEBI" id="CHEBI:61560"/>
        <dbReference type="ChEBI" id="CHEBI:73316"/>
        <dbReference type="ChEBI" id="CHEBI:456216"/>
        <dbReference type="EC" id="2.7.4.6"/>
    </reaction>
</comment>
<comment type="similarity">
    <text evidence="1 10 11">Belongs to the NDK family.</text>
</comment>
<keyword evidence="3 12" id="KW-0808">Transferase</keyword>
<feature type="active site" description="Pros-phosphohistidine intermediate" evidence="10">
    <location>
        <position position="115"/>
    </location>
</feature>
<dbReference type="SUPFAM" id="SSF54919">
    <property type="entry name" value="Nucleoside diphosphate kinase, NDK"/>
    <property type="match status" value="1"/>
</dbReference>
<dbReference type="GO" id="GO:0006228">
    <property type="term" value="P:UTP biosynthetic process"/>
    <property type="evidence" value="ECO:0007669"/>
    <property type="project" value="InterPro"/>
</dbReference>
<evidence type="ECO:0000256" key="2">
    <source>
        <dbReference type="ARBA" id="ARBA00022490"/>
    </source>
</evidence>
<evidence type="ECO:0000259" key="13">
    <source>
        <dbReference type="SMART" id="SM00562"/>
    </source>
</evidence>
<accession>A0A345ZBS7</accession>
<dbReference type="KEGG" id="cdes:C0J27_03240"/>
<evidence type="ECO:0000256" key="9">
    <source>
        <dbReference type="ARBA" id="ARBA00023080"/>
    </source>
</evidence>
<evidence type="ECO:0000256" key="11">
    <source>
        <dbReference type="RuleBase" id="RU004011"/>
    </source>
</evidence>
<keyword evidence="2" id="KW-0963">Cytoplasm</keyword>
<dbReference type="PROSITE" id="PS00469">
    <property type="entry name" value="NDPK"/>
    <property type="match status" value="1"/>
</dbReference>
<keyword evidence="4" id="KW-0479">Metal-binding</keyword>
<dbReference type="GO" id="GO:0006241">
    <property type="term" value="P:CTP biosynthetic process"/>
    <property type="evidence" value="ECO:0007669"/>
    <property type="project" value="InterPro"/>
</dbReference>
<evidence type="ECO:0000256" key="1">
    <source>
        <dbReference type="ARBA" id="ARBA00008142"/>
    </source>
</evidence>
<keyword evidence="15" id="KW-1185">Reference proteome</keyword>
<dbReference type="Proteomes" id="UP000254834">
    <property type="component" value="Chromosome"/>
</dbReference>
<dbReference type="GO" id="GO:0006183">
    <property type="term" value="P:GTP biosynthetic process"/>
    <property type="evidence" value="ECO:0007669"/>
    <property type="project" value="InterPro"/>
</dbReference>
<feature type="binding site" evidence="10">
    <location>
        <position position="9"/>
    </location>
    <ligand>
        <name>ATP</name>
        <dbReference type="ChEBI" id="CHEBI:30616"/>
    </ligand>
</feature>
<dbReference type="PROSITE" id="PS51374">
    <property type="entry name" value="NDPK_LIKE"/>
    <property type="match status" value="1"/>
</dbReference>
<name>A0A345ZBS7_9BACT</name>
<reference evidence="14 15" key="1">
    <citation type="submission" date="2017-12" db="EMBL/GenBank/DDBJ databases">
        <title>Chromulinavorax destructans is a abundant pathogen of dominant heterotrophic picoflagllates.</title>
        <authorList>
            <person name="Deeg C.M."/>
            <person name="Zimmer M."/>
            <person name="Suttle C.A."/>
        </authorList>
    </citation>
    <scope>NUCLEOTIDE SEQUENCE [LARGE SCALE GENOMIC DNA]</scope>
    <source>
        <strain evidence="14 15">SeV1</strain>
    </source>
</reference>
<evidence type="ECO:0000256" key="3">
    <source>
        <dbReference type="ARBA" id="ARBA00022679"/>
    </source>
</evidence>
<feature type="binding site" evidence="10">
    <location>
        <position position="57"/>
    </location>
    <ligand>
        <name>ATP</name>
        <dbReference type="ChEBI" id="CHEBI:30616"/>
    </ligand>
</feature>
<gene>
    <name evidence="14" type="ORF">C0J27_03240</name>
</gene>
<dbReference type="InterPro" id="IPR023005">
    <property type="entry name" value="Nucleoside_diP_kinase_AS"/>
</dbReference>
<dbReference type="NCBIfam" id="NF001908">
    <property type="entry name" value="PRK00668.1"/>
    <property type="match status" value="1"/>
</dbReference>
<dbReference type="GO" id="GO:0046872">
    <property type="term" value="F:metal ion binding"/>
    <property type="evidence" value="ECO:0007669"/>
    <property type="project" value="UniProtKB-KW"/>
</dbReference>
<dbReference type="InterPro" id="IPR034907">
    <property type="entry name" value="NDK-like_dom"/>
</dbReference>
<evidence type="ECO:0000313" key="14">
    <source>
        <dbReference type="EMBL" id="AXK60744.1"/>
    </source>
</evidence>
<dbReference type="OrthoDB" id="9801161at2"/>
<dbReference type="EMBL" id="CP025544">
    <property type="protein sequence ID" value="AXK60744.1"/>
    <property type="molecule type" value="Genomic_DNA"/>
</dbReference>
<dbReference type="GO" id="GO:0005524">
    <property type="term" value="F:ATP binding"/>
    <property type="evidence" value="ECO:0007669"/>
    <property type="project" value="UniProtKB-KW"/>
</dbReference>
<dbReference type="RefSeq" id="WP_115585759.1">
    <property type="nucleotide sequence ID" value="NZ_CP025544.1"/>
</dbReference>
<organism evidence="14 15">
    <name type="scientific">Candidatus Chromulinivorax destructor</name>
    <dbReference type="NCBI Taxonomy" id="2066483"/>
    <lineage>
        <taxon>Bacteria</taxon>
        <taxon>Candidatus Babelota</taxon>
        <taxon>Candidatus Babeliae</taxon>
        <taxon>Candidatus Babeliales</taxon>
        <taxon>Candidatus Chromulinivoraceae</taxon>
        <taxon>Candidatus Chromulinivorax</taxon>
    </lineage>
</organism>
<evidence type="ECO:0000256" key="12">
    <source>
        <dbReference type="RuleBase" id="RU004013"/>
    </source>
</evidence>
<dbReference type="AlphaFoldDB" id="A0A345ZBS7"/>
<dbReference type="PANTHER" id="PTHR46161:SF3">
    <property type="entry name" value="NUCLEOSIDE DIPHOSPHATE KINASE DDB_G0292928-RELATED"/>
    <property type="match status" value="1"/>
</dbReference>
<feature type="binding site" evidence="10">
    <location>
        <position position="102"/>
    </location>
    <ligand>
        <name>ATP</name>
        <dbReference type="ChEBI" id="CHEBI:30616"/>
    </ligand>
</feature>
<keyword evidence="8" id="KW-0460">Magnesium</keyword>
<keyword evidence="9" id="KW-0546">Nucleotide metabolism</keyword>
<keyword evidence="5 12" id="KW-0547">Nucleotide-binding</keyword>
<dbReference type="InterPro" id="IPR036850">
    <property type="entry name" value="NDK-like_dom_sf"/>
</dbReference>